<evidence type="ECO:0000313" key="1">
    <source>
        <dbReference type="EMBL" id="TMS33235.1"/>
    </source>
</evidence>
<protein>
    <submittedName>
        <fullName evidence="1">Uncharacterized protein</fullName>
    </submittedName>
</protein>
<keyword evidence="2" id="KW-1185">Reference proteome</keyword>
<proteinExistence type="predicted"/>
<reference evidence="1 2" key="2">
    <citation type="journal article" date="2019" name="G3 (Bethesda)">
        <title>Hybrid Assembly of the Genome of the Entomopathogenic Nematode Steinernema carpocapsae Identifies the X-Chromosome.</title>
        <authorList>
            <person name="Serra L."/>
            <person name="Macchietto M."/>
            <person name="Macias-Munoz A."/>
            <person name="McGill C.J."/>
            <person name="Rodriguez I.M."/>
            <person name="Rodriguez B."/>
            <person name="Murad R."/>
            <person name="Mortazavi A."/>
        </authorList>
    </citation>
    <scope>NUCLEOTIDE SEQUENCE [LARGE SCALE GENOMIC DNA]</scope>
    <source>
        <strain evidence="1 2">ALL</strain>
    </source>
</reference>
<dbReference type="AlphaFoldDB" id="A0A4U8UM40"/>
<accession>A0A4U8UM40</accession>
<dbReference type="EMBL" id="CM016762">
    <property type="protein sequence ID" value="TMS33235.1"/>
    <property type="molecule type" value="Genomic_DNA"/>
</dbReference>
<comment type="caution">
    <text evidence="1">The sequence shown here is derived from an EMBL/GenBank/DDBJ whole genome shotgun (WGS) entry which is preliminary data.</text>
</comment>
<organism evidence="1 2">
    <name type="scientific">Steinernema carpocapsae</name>
    <name type="common">Entomopathogenic nematode</name>
    <dbReference type="NCBI Taxonomy" id="34508"/>
    <lineage>
        <taxon>Eukaryota</taxon>
        <taxon>Metazoa</taxon>
        <taxon>Ecdysozoa</taxon>
        <taxon>Nematoda</taxon>
        <taxon>Chromadorea</taxon>
        <taxon>Rhabditida</taxon>
        <taxon>Tylenchina</taxon>
        <taxon>Panagrolaimomorpha</taxon>
        <taxon>Strongyloidoidea</taxon>
        <taxon>Steinernematidae</taxon>
        <taxon>Steinernema</taxon>
    </lineage>
</organism>
<evidence type="ECO:0000313" key="2">
    <source>
        <dbReference type="Proteomes" id="UP000298663"/>
    </source>
</evidence>
<reference evidence="1 2" key="1">
    <citation type="journal article" date="2015" name="Genome Biol.">
        <title>Comparative genomics of Steinernema reveals deeply conserved gene regulatory networks.</title>
        <authorList>
            <person name="Dillman A.R."/>
            <person name="Macchietto M."/>
            <person name="Porter C.F."/>
            <person name="Rogers A."/>
            <person name="Williams B."/>
            <person name="Antoshechkin I."/>
            <person name="Lee M.M."/>
            <person name="Goodwin Z."/>
            <person name="Lu X."/>
            <person name="Lewis E.E."/>
            <person name="Goodrich-Blair H."/>
            <person name="Stock S.P."/>
            <person name="Adams B.J."/>
            <person name="Sternberg P.W."/>
            <person name="Mortazavi A."/>
        </authorList>
    </citation>
    <scope>NUCLEOTIDE SEQUENCE [LARGE SCALE GENOMIC DNA]</scope>
    <source>
        <strain evidence="1 2">ALL</strain>
    </source>
</reference>
<dbReference type="Proteomes" id="UP000298663">
    <property type="component" value="Chromosome X"/>
</dbReference>
<name>A0A4U8UM40_STECR</name>
<gene>
    <name evidence="1" type="ORF">L596_000997</name>
</gene>
<sequence>MLCFERAKFNESIISMQKQPNQTECSFYPVFAANSGTEGLLCFLLASSVVELWDSGKRRRANTPKGWHAAEARK</sequence>
<dbReference type="EMBL" id="AZBU02000001">
    <property type="protein sequence ID" value="TMS33235.1"/>
    <property type="molecule type" value="Genomic_DNA"/>
</dbReference>